<accession>K5VAE2</accession>
<dbReference type="RefSeq" id="XP_007391336.1">
    <property type="nucleotide sequence ID" value="XM_007391274.1"/>
</dbReference>
<keyword evidence="3" id="KW-1185">Reference proteome</keyword>
<sequence length="77" mass="8900">IPRPANAFLLFRSFLLKYKLNAEQLHNKQQTTSVIAADIWRSLPAYVRDEWGLRAKDAADLHQALFPGYKFEPSRKA</sequence>
<dbReference type="InterPro" id="IPR036910">
    <property type="entry name" value="HMG_box_dom_sf"/>
</dbReference>
<dbReference type="Pfam" id="PF00505">
    <property type="entry name" value="HMG_box"/>
    <property type="match status" value="1"/>
</dbReference>
<evidence type="ECO:0000313" key="2">
    <source>
        <dbReference type="EMBL" id="EKM59811.1"/>
    </source>
</evidence>
<dbReference type="OrthoDB" id="6247875at2759"/>
<gene>
    <name evidence="2" type="ORF">PHACADRAFT_54114</name>
</gene>
<protein>
    <recommendedName>
        <fullName evidence="1">HMG box domain-containing protein</fullName>
    </recommendedName>
</protein>
<proteinExistence type="predicted"/>
<reference evidence="2 3" key="1">
    <citation type="journal article" date="2012" name="BMC Genomics">
        <title>Comparative genomics of the white-rot fungi, Phanerochaete carnosa and P. chrysosporium, to elucidate the genetic basis of the distinct wood types they colonize.</title>
        <authorList>
            <person name="Suzuki H."/>
            <person name="MacDonald J."/>
            <person name="Syed K."/>
            <person name="Salamov A."/>
            <person name="Hori C."/>
            <person name="Aerts A."/>
            <person name="Henrissat B."/>
            <person name="Wiebenga A."/>
            <person name="vanKuyk P.A."/>
            <person name="Barry K."/>
            <person name="Lindquist E."/>
            <person name="LaButti K."/>
            <person name="Lapidus A."/>
            <person name="Lucas S."/>
            <person name="Coutinho P."/>
            <person name="Gong Y."/>
            <person name="Samejima M."/>
            <person name="Mahadevan R."/>
            <person name="Abou-Zaid M."/>
            <person name="de Vries R.P."/>
            <person name="Igarashi K."/>
            <person name="Yadav J.S."/>
            <person name="Grigoriev I.V."/>
            <person name="Master E.R."/>
        </authorList>
    </citation>
    <scope>NUCLEOTIDE SEQUENCE [LARGE SCALE GENOMIC DNA]</scope>
    <source>
        <strain evidence="2 3">HHB-10118-sp</strain>
    </source>
</reference>
<feature type="non-terminal residue" evidence="2">
    <location>
        <position position="1"/>
    </location>
</feature>
<organism evidence="2 3">
    <name type="scientific">Phanerochaete carnosa (strain HHB-10118-sp)</name>
    <name type="common">White-rot fungus</name>
    <name type="synonym">Peniophora carnosa</name>
    <dbReference type="NCBI Taxonomy" id="650164"/>
    <lineage>
        <taxon>Eukaryota</taxon>
        <taxon>Fungi</taxon>
        <taxon>Dikarya</taxon>
        <taxon>Basidiomycota</taxon>
        <taxon>Agaricomycotina</taxon>
        <taxon>Agaricomycetes</taxon>
        <taxon>Polyporales</taxon>
        <taxon>Phanerochaetaceae</taxon>
        <taxon>Phanerochaete</taxon>
    </lineage>
</organism>
<dbReference type="Gene3D" id="1.10.30.10">
    <property type="entry name" value="High mobility group box domain"/>
    <property type="match status" value="1"/>
</dbReference>
<dbReference type="KEGG" id="pco:PHACADRAFT_54114"/>
<evidence type="ECO:0000313" key="3">
    <source>
        <dbReference type="Proteomes" id="UP000008370"/>
    </source>
</evidence>
<dbReference type="SUPFAM" id="SSF47095">
    <property type="entry name" value="HMG-box"/>
    <property type="match status" value="1"/>
</dbReference>
<feature type="non-terminal residue" evidence="2">
    <location>
        <position position="77"/>
    </location>
</feature>
<dbReference type="Proteomes" id="UP000008370">
    <property type="component" value="Unassembled WGS sequence"/>
</dbReference>
<dbReference type="CDD" id="cd01389">
    <property type="entry name" value="HMG-box_ROX1-like"/>
    <property type="match status" value="1"/>
</dbReference>
<name>K5VAE2_PHACS</name>
<feature type="domain" description="HMG box" evidence="1">
    <location>
        <begin position="1"/>
        <end position="70"/>
    </location>
</feature>
<dbReference type="AlphaFoldDB" id="K5VAE2"/>
<dbReference type="InParanoid" id="K5VAE2"/>
<evidence type="ECO:0000259" key="1">
    <source>
        <dbReference type="Pfam" id="PF00505"/>
    </source>
</evidence>
<dbReference type="InterPro" id="IPR009071">
    <property type="entry name" value="HMG_box_dom"/>
</dbReference>
<dbReference type="HOGENOM" id="CLU_082854_6_2_1"/>
<dbReference type="EMBL" id="JH930469">
    <property type="protein sequence ID" value="EKM59811.1"/>
    <property type="molecule type" value="Genomic_DNA"/>
</dbReference>
<dbReference type="GeneID" id="18920009"/>